<protein>
    <recommendedName>
        <fullName evidence="11">Leucine-rich repeat-containing N-terminal plant-type domain-containing protein</fullName>
    </recommendedName>
</protein>
<sequence>MAAVVFLALILGFSAVSAVTNITTDEHALLSLKAPITSWSSSVTHVCNWTGVLCNSHERVAALHLSNMGLLGTIAPGIGNLSFLVSLDLSNNSFSGGIPKEMAHLRRIKYINLSFNDFSGRLPSHQLANLEELYLGNNSFTGNLPDSISNASKLTILDLTQNIFSGLVPKSLGNLGLLE</sequence>
<dbReference type="PANTHER" id="PTHR48060">
    <property type="entry name" value="DNA DAMAGE-REPAIR/TOLERATION PROTEIN DRT100"/>
    <property type="match status" value="1"/>
</dbReference>
<keyword evidence="5 10" id="KW-0732">Signal</keyword>
<dbReference type="Proteomes" id="UP001187471">
    <property type="component" value="Unassembled WGS sequence"/>
</dbReference>
<comment type="subcellular location">
    <subcellularLocation>
        <location evidence="1">Membrane</location>
        <topology evidence="1">Single-pass type I membrane protein</topology>
    </subcellularLocation>
</comment>
<dbReference type="InterPro" id="IPR053211">
    <property type="entry name" value="DNA_repair-toleration"/>
</dbReference>
<keyword evidence="6" id="KW-0677">Repeat</keyword>
<dbReference type="Gene3D" id="3.80.10.10">
    <property type="entry name" value="Ribonuclease Inhibitor"/>
    <property type="match status" value="2"/>
</dbReference>
<keyword evidence="4" id="KW-0812">Transmembrane</keyword>
<dbReference type="EMBL" id="JAVXUO010001248">
    <property type="protein sequence ID" value="KAK2984317.1"/>
    <property type="molecule type" value="Genomic_DNA"/>
</dbReference>
<keyword evidence="8" id="KW-0472">Membrane</keyword>
<evidence type="ECO:0000256" key="4">
    <source>
        <dbReference type="ARBA" id="ARBA00022692"/>
    </source>
</evidence>
<keyword evidence="13" id="KW-1185">Reference proteome</keyword>
<dbReference type="AlphaFoldDB" id="A0AA88UQU2"/>
<evidence type="ECO:0000256" key="9">
    <source>
        <dbReference type="ARBA" id="ARBA00023180"/>
    </source>
</evidence>
<evidence type="ECO:0000256" key="5">
    <source>
        <dbReference type="ARBA" id="ARBA00022729"/>
    </source>
</evidence>
<organism evidence="12 13">
    <name type="scientific">Escallonia rubra</name>
    <dbReference type="NCBI Taxonomy" id="112253"/>
    <lineage>
        <taxon>Eukaryota</taxon>
        <taxon>Viridiplantae</taxon>
        <taxon>Streptophyta</taxon>
        <taxon>Embryophyta</taxon>
        <taxon>Tracheophyta</taxon>
        <taxon>Spermatophyta</taxon>
        <taxon>Magnoliopsida</taxon>
        <taxon>eudicotyledons</taxon>
        <taxon>Gunneridae</taxon>
        <taxon>Pentapetalae</taxon>
        <taxon>asterids</taxon>
        <taxon>campanulids</taxon>
        <taxon>Escalloniales</taxon>
        <taxon>Escalloniaceae</taxon>
        <taxon>Escallonia</taxon>
    </lineage>
</organism>
<proteinExistence type="inferred from homology"/>
<evidence type="ECO:0000256" key="6">
    <source>
        <dbReference type="ARBA" id="ARBA00022737"/>
    </source>
</evidence>
<dbReference type="Pfam" id="PF08263">
    <property type="entry name" value="LRRNT_2"/>
    <property type="match status" value="1"/>
</dbReference>
<dbReference type="SUPFAM" id="SSF52058">
    <property type="entry name" value="L domain-like"/>
    <property type="match status" value="1"/>
</dbReference>
<keyword evidence="3" id="KW-0433">Leucine-rich repeat</keyword>
<feature type="chain" id="PRO_5041669516" description="Leucine-rich repeat-containing N-terminal plant-type domain-containing protein" evidence="10">
    <location>
        <begin position="19"/>
        <end position="179"/>
    </location>
</feature>
<keyword evidence="7" id="KW-1133">Transmembrane helix</keyword>
<feature type="signal peptide" evidence="10">
    <location>
        <begin position="1"/>
        <end position="18"/>
    </location>
</feature>
<dbReference type="FunFam" id="3.80.10.10:FF:000275">
    <property type="entry name" value="Leucine-rich repeat receptor-like protein kinase"/>
    <property type="match status" value="1"/>
</dbReference>
<dbReference type="InterPro" id="IPR001611">
    <property type="entry name" value="Leu-rich_rpt"/>
</dbReference>
<feature type="non-terminal residue" evidence="12">
    <location>
        <position position="179"/>
    </location>
</feature>
<evidence type="ECO:0000256" key="3">
    <source>
        <dbReference type="ARBA" id="ARBA00022614"/>
    </source>
</evidence>
<name>A0AA88UQU2_9ASTE</name>
<evidence type="ECO:0000256" key="1">
    <source>
        <dbReference type="ARBA" id="ARBA00004479"/>
    </source>
</evidence>
<dbReference type="InterPro" id="IPR013210">
    <property type="entry name" value="LRR_N_plant-typ"/>
</dbReference>
<evidence type="ECO:0000313" key="13">
    <source>
        <dbReference type="Proteomes" id="UP001187471"/>
    </source>
</evidence>
<evidence type="ECO:0000256" key="2">
    <source>
        <dbReference type="ARBA" id="ARBA00009592"/>
    </source>
</evidence>
<dbReference type="PANTHER" id="PTHR48060:SF21">
    <property type="entry name" value="L DOMAIN-LIKE PROTEIN"/>
    <property type="match status" value="1"/>
</dbReference>
<evidence type="ECO:0000313" key="12">
    <source>
        <dbReference type="EMBL" id="KAK2984317.1"/>
    </source>
</evidence>
<evidence type="ECO:0000259" key="11">
    <source>
        <dbReference type="Pfam" id="PF08263"/>
    </source>
</evidence>
<evidence type="ECO:0000256" key="8">
    <source>
        <dbReference type="ARBA" id="ARBA00023136"/>
    </source>
</evidence>
<evidence type="ECO:0000256" key="7">
    <source>
        <dbReference type="ARBA" id="ARBA00022989"/>
    </source>
</evidence>
<accession>A0AA88UQU2</accession>
<comment type="caution">
    <text evidence="12">The sequence shown here is derived from an EMBL/GenBank/DDBJ whole genome shotgun (WGS) entry which is preliminary data.</text>
</comment>
<evidence type="ECO:0000256" key="10">
    <source>
        <dbReference type="SAM" id="SignalP"/>
    </source>
</evidence>
<dbReference type="Pfam" id="PF00560">
    <property type="entry name" value="LRR_1"/>
    <property type="match status" value="3"/>
</dbReference>
<dbReference type="GO" id="GO:0016020">
    <property type="term" value="C:membrane"/>
    <property type="evidence" value="ECO:0007669"/>
    <property type="project" value="UniProtKB-SubCell"/>
</dbReference>
<keyword evidence="9" id="KW-0325">Glycoprotein</keyword>
<gene>
    <name evidence="12" type="ORF">RJ640_002695</name>
</gene>
<dbReference type="InterPro" id="IPR032675">
    <property type="entry name" value="LRR_dom_sf"/>
</dbReference>
<reference evidence="12" key="1">
    <citation type="submission" date="2022-12" db="EMBL/GenBank/DDBJ databases">
        <title>Draft genome assemblies for two species of Escallonia (Escalloniales).</title>
        <authorList>
            <person name="Chanderbali A."/>
            <person name="Dervinis C."/>
            <person name="Anghel I."/>
            <person name="Soltis D."/>
            <person name="Soltis P."/>
            <person name="Zapata F."/>
        </authorList>
    </citation>
    <scope>NUCLEOTIDE SEQUENCE</scope>
    <source>
        <strain evidence="12">UCBG92.1500</strain>
        <tissue evidence="12">Leaf</tissue>
    </source>
</reference>
<comment type="similarity">
    <text evidence="2">Belongs to the RLP family.</text>
</comment>
<feature type="domain" description="Leucine-rich repeat-containing N-terminal plant-type" evidence="11">
    <location>
        <begin position="24"/>
        <end position="55"/>
    </location>
</feature>